<dbReference type="AlphaFoldDB" id="A0AAQ3XA98"/>
<sequence>MAGADGRQLPPLRDLSRRAASFLRMARLALTGAAAPAQLLAGEETVGGHSCDPYYKSIRTEDDWESELWPEEEDDDESELLVDDDDEDGASRTTGGGGGGGALMSKKAAGAAAPVEVEPLSSEPLMPRRAAKRVNDAAVVDHPFGCERRGRSESSSLLLVSS</sequence>
<feature type="compositionally biased region" description="Low complexity" evidence="1">
    <location>
        <begin position="103"/>
        <end position="113"/>
    </location>
</feature>
<keyword evidence="3" id="KW-1185">Reference proteome</keyword>
<name>A0AAQ3XA98_PASNO</name>
<dbReference type="EMBL" id="CP144752">
    <property type="protein sequence ID" value="WVZ90865.1"/>
    <property type="molecule type" value="Genomic_DNA"/>
</dbReference>
<feature type="region of interest" description="Disordered" evidence="1">
    <location>
        <begin position="62"/>
        <end position="128"/>
    </location>
</feature>
<evidence type="ECO:0000313" key="3">
    <source>
        <dbReference type="Proteomes" id="UP001341281"/>
    </source>
</evidence>
<gene>
    <name evidence="2" type="ORF">U9M48_037124</name>
</gene>
<dbReference type="Proteomes" id="UP001341281">
    <property type="component" value="Chromosome 08"/>
</dbReference>
<proteinExistence type="predicted"/>
<feature type="compositionally biased region" description="Acidic residues" evidence="1">
    <location>
        <begin position="62"/>
        <end position="88"/>
    </location>
</feature>
<organism evidence="2 3">
    <name type="scientific">Paspalum notatum var. saurae</name>
    <dbReference type="NCBI Taxonomy" id="547442"/>
    <lineage>
        <taxon>Eukaryota</taxon>
        <taxon>Viridiplantae</taxon>
        <taxon>Streptophyta</taxon>
        <taxon>Embryophyta</taxon>
        <taxon>Tracheophyta</taxon>
        <taxon>Spermatophyta</taxon>
        <taxon>Magnoliopsida</taxon>
        <taxon>Liliopsida</taxon>
        <taxon>Poales</taxon>
        <taxon>Poaceae</taxon>
        <taxon>PACMAD clade</taxon>
        <taxon>Panicoideae</taxon>
        <taxon>Andropogonodae</taxon>
        <taxon>Paspaleae</taxon>
        <taxon>Paspalinae</taxon>
        <taxon>Paspalum</taxon>
    </lineage>
</organism>
<evidence type="ECO:0000256" key="1">
    <source>
        <dbReference type="SAM" id="MobiDB-lite"/>
    </source>
</evidence>
<evidence type="ECO:0000313" key="2">
    <source>
        <dbReference type="EMBL" id="WVZ90865.1"/>
    </source>
</evidence>
<protein>
    <submittedName>
        <fullName evidence="2">Uncharacterized protein</fullName>
    </submittedName>
</protein>
<reference evidence="2 3" key="1">
    <citation type="submission" date="2024-02" db="EMBL/GenBank/DDBJ databases">
        <title>High-quality chromosome-scale genome assembly of Pensacola bahiagrass (Paspalum notatum Flugge var. saurae).</title>
        <authorList>
            <person name="Vega J.M."/>
            <person name="Podio M."/>
            <person name="Orjuela J."/>
            <person name="Siena L.A."/>
            <person name="Pessino S.C."/>
            <person name="Combes M.C."/>
            <person name="Mariac C."/>
            <person name="Albertini E."/>
            <person name="Pupilli F."/>
            <person name="Ortiz J.P.A."/>
            <person name="Leblanc O."/>
        </authorList>
    </citation>
    <scope>NUCLEOTIDE SEQUENCE [LARGE SCALE GENOMIC DNA]</scope>
    <source>
        <strain evidence="2">R1</strain>
        <tissue evidence="2">Leaf</tissue>
    </source>
</reference>
<accession>A0AAQ3XA98</accession>